<dbReference type="eggNOG" id="KOG1685">
    <property type="taxonomic scope" value="Eukaryota"/>
</dbReference>
<dbReference type="Proteomes" id="UP000000707">
    <property type="component" value="Unassembled WGS sequence"/>
</dbReference>
<dbReference type="EMBL" id="GL996528">
    <property type="protein sequence ID" value="EGV60093.1"/>
    <property type="molecule type" value="Genomic_DNA"/>
</dbReference>
<gene>
    <name evidence="2" type="ORF">CANTEDRAFT_116115</name>
</gene>
<feature type="region of interest" description="Disordered" evidence="1">
    <location>
        <begin position="1"/>
        <end position="62"/>
    </location>
</feature>
<dbReference type="Pfam" id="PF00687">
    <property type="entry name" value="Ribosomal_L1"/>
    <property type="match status" value="1"/>
</dbReference>
<keyword evidence="2" id="KW-0687">Ribonucleoprotein</keyword>
<dbReference type="InterPro" id="IPR028364">
    <property type="entry name" value="Ribosomal_uL1/biogenesis"/>
</dbReference>
<accession>G3BBW1</accession>
<dbReference type="OrthoDB" id="10251727at2759"/>
<dbReference type="HOGENOM" id="CLU_049748_1_0_1"/>
<dbReference type="GO" id="GO:0005840">
    <property type="term" value="C:ribosome"/>
    <property type="evidence" value="ECO:0007669"/>
    <property type="project" value="UniProtKB-KW"/>
</dbReference>
<dbReference type="SUPFAM" id="SSF56808">
    <property type="entry name" value="Ribosomal protein L1"/>
    <property type="match status" value="1"/>
</dbReference>
<dbReference type="Gene3D" id="3.40.50.790">
    <property type="match status" value="1"/>
</dbReference>
<sequence length="360" mass="40159">MAKTRSKGPVSPKTPLSDKIRKIKTKTSVEASPSVRKVKKGRVEKSAKPSTTTSTTVSTDVVSDKVARGAVEQLSKYTSAQAKESESDLFADEEDDEYVYLQVTTKKFFSDKPNFKPKVIKLSHPIIKEQSDLKTCLIVRDSLITKQEQVEKIESEQIPTLQKIYTLHDIKTEFKPFEKKRQLYNEYDLFVVDDALMNSLPSALGKVFYDNGNNKIPLPIRVTSSNSPKQFSTITFKNQLDKCLTSTFFLPPMGVNILIKLGVINKSSTDDLAQNIKDVMKTFEVSSLRSAMIKTSSSPALPVFYSDKLYDSVDVLEKAKSAKKSDKSQLSAFEKGLLELGTTEDVTKIIGKKLGQKLSS</sequence>
<organism evidence="3">
    <name type="scientific">Candida tenuis (strain ATCC 10573 / BCRC 21748 / CBS 615 / JCM 9827 / NBRC 10315 / NRRL Y-1498 / VKM Y-70)</name>
    <name type="common">Yeast</name>
    <name type="synonym">Yamadazyma tenuis</name>
    <dbReference type="NCBI Taxonomy" id="590646"/>
    <lineage>
        <taxon>Eukaryota</taxon>
        <taxon>Fungi</taxon>
        <taxon>Dikarya</taxon>
        <taxon>Ascomycota</taxon>
        <taxon>Saccharomycotina</taxon>
        <taxon>Pichiomycetes</taxon>
        <taxon>Debaryomycetaceae</taxon>
        <taxon>Yamadazyma</taxon>
    </lineage>
</organism>
<evidence type="ECO:0000313" key="3">
    <source>
        <dbReference type="Proteomes" id="UP000000707"/>
    </source>
</evidence>
<dbReference type="KEGG" id="cten:18248173"/>
<keyword evidence="2" id="KW-0689">Ribosomal protein</keyword>
<reference evidence="2 3" key="1">
    <citation type="journal article" date="2011" name="Proc. Natl. Acad. Sci. U.S.A.">
        <title>Comparative genomics of xylose-fermenting fungi for enhanced biofuel production.</title>
        <authorList>
            <person name="Wohlbach D.J."/>
            <person name="Kuo A."/>
            <person name="Sato T.K."/>
            <person name="Potts K.M."/>
            <person name="Salamov A.A."/>
            <person name="LaButti K.M."/>
            <person name="Sun H."/>
            <person name="Clum A."/>
            <person name="Pangilinan J.L."/>
            <person name="Lindquist E.A."/>
            <person name="Lucas S."/>
            <person name="Lapidus A."/>
            <person name="Jin M."/>
            <person name="Gunawan C."/>
            <person name="Balan V."/>
            <person name="Dale B.E."/>
            <person name="Jeffries T.W."/>
            <person name="Zinkel R."/>
            <person name="Barry K.W."/>
            <person name="Grigoriev I.V."/>
            <person name="Gasch A.P."/>
        </authorList>
    </citation>
    <scope>NUCLEOTIDE SEQUENCE [LARGE SCALE GENOMIC DNA]</scope>
    <source>
        <strain evidence="3">ATCC 10573 / BCRC 21748 / CBS 615 / JCM 9827 / NBRC 10315 / NRRL Y-1498 / VKM Y-70</strain>
    </source>
</reference>
<dbReference type="AlphaFoldDB" id="G3BBW1"/>
<name>G3BBW1_CANTC</name>
<dbReference type="CDD" id="cd00403">
    <property type="entry name" value="Ribosomal_L1"/>
    <property type="match status" value="1"/>
</dbReference>
<feature type="compositionally biased region" description="Low complexity" evidence="1">
    <location>
        <begin position="50"/>
        <end position="61"/>
    </location>
</feature>
<proteinExistence type="predicted"/>
<evidence type="ECO:0000256" key="1">
    <source>
        <dbReference type="SAM" id="MobiDB-lite"/>
    </source>
</evidence>
<dbReference type="InterPro" id="IPR023674">
    <property type="entry name" value="Ribosomal_uL1-like"/>
</dbReference>
<evidence type="ECO:0000313" key="2">
    <source>
        <dbReference type="EMBL" id="EGV60093.1"/>
    </source>
</evidence>
<keyword evidence="3" id="KW-1185">Reference proteome</keyword>
<dbReference type="GeneID" id="18248173"/>
<dbReference type="InterPro" id="IPR016095">
    <property type="entry name" value="Ribosomal_uL1_3-a/b-sand"/>
</dbReference>
<protein>
    <submittedName>
        <fullName evidence="2">Ribosomal protein L1</fullName>
    </submittedName>
</protein>
<dbReference type="STRING" id="590646.G3BBW1"/>